<evidence type="ECO:0000313" key="16">
    <source>
        <dbReference type="Proteomes" id="UP000559256"/>
    </source>
</evidence>
<dbReference type="InterPro" id="IPR036188">
    <property type="entry name" value="FAD/NAD-bd_sf"/>
</dbReference>
<dbReference type="AlphaFoldDB" id="A0A8H5CSG7"/>
<dbReference type="EC" id="1.1.3.10" evidence="5"/>
<dbReference type="Gene3D" id="3.50.50.60">
    <property type="entry name" value="FAD/NAD(P)-binding domain"/>
    <property type="match status" value="2"/>
</dbReference>
<evidence type="ECO:0000313" key="15">
    <source>
        <dbReference type="EMBL" id="KAF5346223.1"/>
    </source>
</evidence>
<keyword evidence="8" id="KW-0274">FAD</keyword>
<dbReference type="GO" id="GO:0050660">
    <property type="term" value="F:flavin adenine dinucleotide binding"/>
    <property type="evidence" value="ECO:0007669"/>
    <property type="project" value="InterPro"/>
</dbReference>
<dbReference type="NCBIfam" id="TIGR02462">
    <property type="entry name" value="pyranose_ox"/>
    <property type="match status" value="1"/>
</dbReference>
<dbReference type="Proteomes" id="UP000559256">
    <property type="component" value="Unassembled WGS sequence"/>
</dbReference>
<accession>A0A8H5CSG7</accession>
<protein>
    <recommendedName>
        <fullName evidence="6">Pyranose 2-oxidase</fullName>
        <ecNumber evidence="5">1.1.3.10</ecNumber>
    </recommendedName>
    <alternativeName>
        <fullName evidence="11">FAD-oxidoreductase</fullName>
    </alternativeName>
    <alternativeName>
        <fullName evidence="10">Glucose 2-oxidase</fullName>
    </alternativeName>
    <alternativeName>
        <fullName evidence="12">Pyranose:oxygen 2-oxidoreductase</fullName>
    </alternativeName>
</protein>
<evidence type="ECO:0000256" key="13">
    <source>
        <dbReference type="SAM" id="MobiDB-lite"/>
    </source>
</evidence>
<feature type="region of interest" description="Disordered" evidence="13">
    <location>
        <begin position="578"/>
        <end position="624"/>
    </location>
</feature>
<dbReference type="EMBL" id="JAACJM010000104">
    <property type="protein sequence ID" value="KAF5346223.1"/>
    <property type="molecule type" value="Genomic_DNA"/>
</dbReference>
<feature type="compositionally biased region" description="Basic and acidic residues" evidence="13">
    <location>
        <begin position="603"/>
        <end position="616"/>
    </location>
</feature>
<evidence type="ECO:0000259" key="14">
    <source>
        <dbReference type="Pfam" id="PF05199"/>
    </source>
</evidence>
<name>A0A8H5CSG7_9AGAR</name>
<gene>
    <name evidence="15" type="ORF">D9758_014384</name>
</gene>
<evidence type="ECO:0000256" key="1">
    <source>
        <dbReference type="ARBA" id="ARBA00000827"/>
    </source>
</evidence>
<evidence type="ECO:0000256" key="10">
    <source>
        <dbReference type="ARBA" id="ARBA00030508"/>
    </source>
</evidence>
<evidence type="ECO:0000256" key="12">
    <source>
        <dbReference type="ARBA" id="ARBA00031330"/>
    </source>
</evidence>
<dbReference type="Pfam" id="PF05199">
    <property type="entry name" value="GMC_oxred_C"/>
    <property type="match status" value="1"/>
</dbReference>
<keyword evidence="16" id="KW-1185">Reference proteome</keyword>
<comment type="cofactor">
    <cofactor evidence="2">
        <name>FAD</name>
        <dbReference type="ChEBI" id="CHEBI:57692"/>
    </cofactor>
</comment>
<comment type="similarity">
    <text evidence="3">Belongs to the GMC oxidoreductase family.</text>
</comment>
<dbReference type="InterPro" id="IPR012814">
    <property type="entry name" value="P2OX"/>
</dbReference>
<organism evidence="15 16">
    <name type="scientific">Tetrapyrgos nigripes</name>
    <dbReference type="NCBI Taxonomy" id="182062"/>
    <lineage>
        <taxon>Eukaryota</taxon>
        <taxon>Fungi</taxon>
        <taxon>Dikarya</taxon>
        <taxon>Basidiomycota</taxon>
        <taxon>Agaricomycotina</taxon>
        <taxon>Agaricomycetes</taxon>
        <taxon>Agaricomycetidae</taxon>
        <taxon>Agaricales</taxon>
        <taxon>Marasmiineae</taxon>
        <taxon>Marasmiaceae</taxon>
        <taxon>Tetrapyrgos</taxon>
    </lineage>
</organism>
<evidence type="ECO:0000256" key="6">
    <source>
        <dbReference type="ARBA" id="ARBA00016408"/>
    </source>
</evidence>
<keyword evidence="9" id="KW-0560">Oxidoreductase</keyword>
<comment type="subunit">
    <text evidence="4">Homotetramer.</text>
</comment>
<evidence type="ECO:0000256" key="11">
    <source>
        <dbReference type="ARBA" id="ARBA00031159"/>
    </source>
</evidence>
<comment type="caution">
    <text evidence="15">The sequence shown here is derived from an EMBL/GenBank/DDBJ whole genome shotgun (WGS) entry which is preliminary data.</text>
</comment>
<dbReference type="OrthoDB" id="269227at2759"/>
<dbReference type="SUPFAM" id="SSF51905">
    <property type="entry name" value="FAD/NAD(P)-binding domain"/>
    <property type="match status" value="1"/>
</dbReference>
<comment type="catalytic activity">
    <reaction evidence="1">
        <text>D-glucose + O2 = 2-dehydro-D-glucose + H2O2</text>
        <dbReference type="Rhea" id="RHEA:10552"/>
        <dbReference type="ChEBI" id="CHEBI:4167"/>
        <dbReference type="ChEBI" id="CHEBI:15379"/>
        <dbReference type="ChEBI" id="CHEBI:16240"/>
        <dbReference type="ChEBI" id="CHEBI:16609"/>
        <dbReference type="EC" id="1.1.3.10"/>
    </reaction>
</comment>
<evidence type="ECO:0000256" key="7">
    <source>
        <dbReference type="ARBA" id="ARBA00022630"/>
    </source>
</evidence>
<dbReference type="GO" id="GO:0050233">
    <property type="term" value="F:pyranose oxidase activity"/>
    <property type="evidence" value="ECO:0007669"/>
    <property type="project" value="UniProtKB-EC"/>
</dbReference>
<dbReference type="InterPro" id="IPR007867">
    <property type="entry name" value="GMC_OxRtase_C"/>
</dbReference>
<dbReference type="Gene3D" id="3.30.1920.50">
    <property type="match status" value="1"/>
</dbReference>
<proteinExistence type="inferred from homology"/>
<evidence type="ECO:0000256" key="5">
    <source>
        <dbReference type="ARBA" id="ARBA00013082"/>
    </source>
</evidence>
<dbReference type="InterPro" id="IPR051473">
    <property type="entry name" value="P2Ox-like"/>
</dbReference>
<feature type="domain" description="Glucose-methanol-choline oxidoreductase C-terminal" evidence="14">
    <location>
        <begin position="460"/>
        <end position="567"/>
    </location>
</feature>
<evidence type="ECO:0000256" key="3">
    <source>
        <dbReference type="ARBA" id="ARBA00010790"/>
    </source>
</evidence>
<dbReference type="PANTHER" id="PTHR42784:SF1">
    <property type="entry name" value="PYRANOSE 2-OXIDASE"/>
    <property type="match status" value="1"/>
</dbReference>
<sequence length="624" mass="69505">MGEPEEIAEFDVFVAGSGPIGALFARQLVDAGHSVVLAEIGDHTNEPANATDRDTLVPGSHKKNEIEYQKDIDRFVRVIQGALSTVSVPTSSTIMPELDPAAWRPSDPNKQFVTNGRNTFQANHNNLGAQAVTRAVGGMTTHWTCATPEFLKRNPNPETGENPLYERPVIFEDVGQDDAEWSTLYNATRSIIGTSEKEYEHSIRHNVVLNALQKHYPRRGVKPLPLACHRLAENSPYVNWHSAENIFGDMFVNRTKKNANDVPRGKFTLLTNTRCTRLHLRNDSPSVPSINIAEVRDLLAARLADDNHGPSPGDNYYIKAKTFVVAAGAVATPQPSLWRKTHPKAKSSHSEFGALYHRAADLVEDAGNLEGKPDWWKKAVEAHRSKNKDDPLPFPFQDGEPQVTIPASYERPWHTQIHRDAFSYGEAGPRADSRVVVDLRFFGRQDGVKKNRMIFEDDLTDAYGMPQPTFEYEPSTKYAEETSSMMNDMTDVANKLGGYLPGSYPQFMTPGLALHLGGTTRLGLKEQDTVGNYDSQVWKFNNLYVGGNGLIPTAFGANPTLTSMCFAIRAANKIHTDLKNNNFTPPNEDTPVKPTPEAWVRWTSDKNDPNFPDHRNLRPPQKSI</sequence>
<evidence type="ECO:0000256" key="9">
    <source>
        <dbReference type="ARBA" id="ARBA00023002"/>
    </source>
</evidence>
<evidence type="ECO:0000256" key="2">
    <source>
        <dbReference type="ARBA" id="ARBA00001974"/>
    </source>
</evidence>
<evidence type="ECO:0000256" key="8">
    <source>
        <dbReference type="ARBA" id="ARBA00022827"/>
    </source>
</evidence>
<reference evidence="15 16" key="1">
    <citation type="journal article" date="2020" name="ISME J.">
        <title>Uncovering the hidden diversity of litter-decomposition mechanisms in mushroom-forming fungi.</title>
        <authorList>
            <person name="Floudas D."/>
            <person name="Bentzer J."/>
            <person name="Ahren D."/>
            <person name="Johansson T."/>
            <person name="Persson P."/>
            <person name="Tunlid A."/>
        </authorList>
    </citation>
    <scope>NUCLEOTIDE SEQUENCE [LARGE SCALE GENOMIC DNA]</scope>
    <source>
        <strain evidence="15 16">CBS 291.85</strain>
    </source>
</reference>
<dbReference type="PANTHER" id="PTHR42784">
    <property type="entry name" value="PYRANOSE 2-OXIDASE"/>
    <property type="match status" value="1"/>
</dbReference>
<dbReference type="SUPFAM" id="SSF54373">
    <property type="entry name" value="FAD-linked reductases, C-terminal domain"/>
    <property type="match status" value="1"/>
</dbReference>
<evidence type="ECO:0000256" key="4">
    <source>
        <dbReference type="ARBA" id="ARBA00011881"/>
    </source>
</evidence>
<keyword evidence="7" id="KW-0285">Flavoprotein</keyword>